<gene>
    <name evidence="4" type="ORF">MVEN_02395700</name>
</gene>
<keyword evidence="2" id="KW-0812">Transmembrane</keyword>
<keyword evidence="2" id="KW-0472">Membrane</keyword>
<evidence type="ECO:0000313" key="4">
    <source>
        <dbReference type="EMBL" id="KAF7332902.1"/>
    </source>
</evidence>
<feature type="chain" id="PRO_5034765868" evidence="3">
    <location>
        <begin position="27"/>
        <end position="319"/>
    </location>
</feature>
<dbReference type="EMBL" id="JACAZI010000031">
    <property type="protein sequence ID" value="KAF7332902.1"/>
    <property type="molecule type" value="Genomic_DNA"/>
</dbReference>
<protein>
    <submittedName>
        <fullName evidence="4">Uncharacterized protein</fullName>
    </submittedName>
</protein>
<evidence type="ECO:0000256" key="3">
    <source>
        <dbReference type="SAM" id="SignalP"/>
    </source>
</evidence>
<keyword evidence="3" id="KW-0732">Signal</keyword>
<feature type="region of interest" description="Disordered" evidence="1">
    <location>
        <begin position="209"/>
        <end position="319"/>
    </location>
</feature>
<feature type="signal peptide" evidence="3">
    <location>
        <begin position="1"/>
        <end position="26"/>
    </location>
</feature>
<dbReference type="Proteomes" id="UP000620124">
    <property type="component" value="Unassembled WGS sequence"/>
</dbReference>
<feature type="compositionally biased region" description="Low complexity" evidence="1">
    <location>
        <begin position="260"/>
        <end position="279"/>
    </location>
</feature>
<keyword evidence="2" id="KW-1133">Transmembrane helix</keyword>
<accession>A0A8H6X2B6</accession>
<evidence type="ECO:0000256" key="1">
    <source>
        <dbReference type="SAM" id="MobiDB-lite"/>
    </source>
</evidence>
<evidence type="ECO:0000313" key="5">
    <source>
        <dbReference type="Proteomes" id="UP000620124"/>
    </source>
</evidence>
<name>A0A8H6X2B6_9AGAR</name>
<organism evidence="4 5">
    <name type="scientific">Mycena venus</name>
    <dbReference type="NCBI Taxonomy" id="2733690"/>
    <lineage>
        <taxon>Eukaryota</taxon>
        <taxon>Fungi</taxon>
        <taxon>Dikarya</taxon>
        <taxon>Basidiomycota</taxon>
        <taxon>Agaricomycotina</taxon>
        <taxon>Agaricomycetes</taxon>
        <taxon>Agaricomycetidae</taxon>
        <taxon>Agaricales</taxon>
        <taxon>Marasmiineae</taxon>
        <taxon>Mycenaceae</taxon>
        <taxon>Mycena</taxon>
    </lineage>
</organism>
<dbReference type="OrthoDB" id="2962003at2759"/>
<dbReference type="AlphaFoldDB" id="A0A8H6X2B6"/>
<proteinExistence type="predicted"/>
<feature type="compositionally biased region" description="Polar residues" evidence="1">
    <location>
        <begin position="220"/>
        <end position="230"/>
    </location>
</feature>
<comment type="caution">
    <text evidence="4">The sequence shown here is derived from an EMBL/GenBank/DDBJ whole genome shotgun (WGS) entry which is preliminary data.</text>
</comment>
<keyword evidence="5" id="KW-1185">Reference proteome</keyword>
<sequence length="319" mass="33628">MQAMAFFDTLAVLVSLLVFFTAGTFAQGLEHVTLWQFGKGRLLPGHVTLPMQPLGTLGDGSATTYLYQVVNDVTITTTNSAGFTTQTIPDASSRTIVASASGWVEQFGGDQIACGLVNSGFGECLDTHGGSTVLANSGKPTPQTVLIATPMSVTTPPPTSSSVALPKKSSGGAIAGGVVAGCLVLLVGLAVCVLFRRRRRRQQQEFENKFAARGYDPKPNNINSNATGTEKPNPFAVFTAGPQVESALDGRPTRHKRDYSASTQSQSSGGSMSHSRVTSASDLPTSDLVRILAERTQIDASEAPPAYPATPHFRPREKN</sequence>
<reference evidence="4" key="1">
    <citation type="submission" date="2020-05" db="EMBL/GenBank/DDBJ databases">
        <title>Mycena genomes resolve the evolution of fungal bioluminescence.</title>
        <authorList>
            <person name="Tsai I.J."/>
        </authorList>
    </citation>
    <scope>NUCLEOTIDE SEQUENCE</scope>
    <source>
        <strain evidence="4">CCC161011</strain>
    </source>
</reference>
<feature type="transmembrane region" description="Helical" evidence="2">
    <location>
        <begin position="173"/>
        <end position="195"/>
    </location>
</feature>
<evidence type="ECO:0000256" key="2">
    <source>
        <dbReference type="SAM" id="Phobius"/>
    </source>
</evidence>